<dbReference type="SUPFAM" id="SSF52540">
    <property type="entry name" value="P-loop containing nucleoside triphosphate hydrolases"/>
    <property type="match status" value="1"/>
</dbReference>
<evidence type="ECO:0000256" key="4">
    <source>
        <dbReference type="ARBA" id="ARBA00022840"/>
    </source>
</evidence>
<comment type="caution">
    <text evidence="11">The sequence shown here is derived from an EMBL/GenBank/DDBJ whole genome shotgun (WGS) entry which is preliminary data.</text>
</comment>
<dbReference type="InterPro" id="IPR027417">
    <property type="entry name" value="P-loop_NTPase"/>
</dbReference>
<keyword evidence="12" id="KW-1185">Reference proteome</keyword>
<keyword evidence="6 8" id="KW-0472">Membrane</keyword>
<feature type="region of interest" description="Disordered" evidence="7">
    <location>
        <begin position="1"/>
        <end position="25"/>
    </location>
</feature>
<keyword evidence="5 8" id="KW-1133">Transmembrane helix</keyword>
<dbReference type="RefSeq" id="WP_189064348.1">
    <property type="nucleotide sequence ID" value="NZ_BMQM01000007.1"/>
</dbReference>
<keyword evidence="3" id="KW-0547">Nucleotide-binding</keyword>
<dbReference type="EMBL" id="BMQM01000007">
    <property type="protein sequence ID" value="GGR54166.1"/>
    <property type="molecule type" value="Genomic_DNA"/>
</dbReference>
<evidence type="ECO:0000256" key="3">
    <source>
        <dbReference type="ARBA" id="ARBA00022741"/>
    </source>
</evidence>
<proteinExistence type="predicted"/>
<dbReference type="SUPFAM" id="SSF90123">
    <property type="entry name" value="ABC transporter transmembrane region"/>
    <property type="match status" value="1"/>
</dbReference>
<dbReference type="SMART" id="SM00382">
    <property type="entry name" value="AAA"/>
    <property type="match status" value="1"/>
</dbReference>
<evidence type="ECO:0000259" key="10">
    <source>
        <dbReference type="PROSITE" id="PS50929"/>
    </source>
</evidence>
<keyword evidence="2 8" id="KW-0812">Transmembrane</keyword>
<gene>
    <name evidence="11" type="ORF">GCM10008959_14750</name>
</gene>
<protein>
    <submittedName>
        <fullName evidence="11">ABC transporter ATP-binding protein</fullName>
    </submittedName>
</protein>
<evidence type="ECO:0000313" key="11">
    <source>
        <dbReference type="EMBL" id="GGR54166.1"/>
    </source>
</evidence>
<evidence type="ECO:0000313" key="12">
    <source>
        <dbReference type="Proteomes" id="UP000634308"/>
    </source>
</evidence>
<evidence type="ECO:0000256" key="5">
    <source>
        <dbReference type="ARBA" id="ARBA00022989"/>
    </source>
</evidence>
<evidence type="ECO:0000256" key="2">
    <source>
        <dbReference type="ARBA" id="ARBA00022692"/>
    </source>
</evidence>
<accession>A0ABQ2RST9</accession>
<dbReference type="Pfam" id="PF00664">
    <property type="entry name" value="ABC_membrane"/>
    <property type="match status" value="1"/>
</dbReference>
<evidence type="ECO:0000256" key="1">
    <source>
        <dbReference type="ARBA" id="ARBA00004651"/>
    </source>
</evidence>
<feature type="transmembrane region" description="Helical" evidence="8">
    <location>
        <begin position="160"/>
        <end position="179"/>
    </location>
</feature>
<dbReference type="InterPro" id="IPR017871">
    <property type="entry name" value="ABC_transporter-like_CS"/>
</dbReference>
<organism evidence="11 12">
    <name type="scientific">Deinococcus seoulensis</name>
    <dbReference type="NCBI Taxonomy" id="1837379"/>
    <lineage>
        <taxon>Bacteria</taxon>
        <taxon>Thermotogati</taxon>
        <taxon>Deinococcota</taxon>
        <taxon>Deinococci</taxon>
        <taxon>Deinococcales</taxon>
        <taxon>Deinococcaceae</taxon>
        <taxon>Deinococcus</taxon>
    </lineage>
</organism>
<dbReference type="PANTHER" id="PTHR43394:SF1">
    <property type="entry name" value="ATP-BINDING CASSETTE SUB-FAMILY B MEMBER 10, MITOCHONDRIAL"/>
    <property type="match status" value="1"/>
</dbReference>
<dbReference type="InterPro" id="IPR039421">
    <property type="entry name" value="Type_1_exporter"/>
</dbReference>
<dbReference type="PROSITE" id="PS50893">
    <property type="entry name" value="ABC_TRANSPORTER_2"/>
    <property type="match status" value="1"/>
</dbReference>
<name>A0ABQ2RST9_9DEIO</name>
<keyword evidence="4 11" id="KW-0067">ATP-binding</keyword>
<dbReference type="Gene3D" id="3.40.50.300">
    <property type="entry name" value="P-loop containing nucleotide triphosphate hydrolases"/>
    <property type="match status" value="1"/>
</dbReference>
<dbReference type="CDD" id="cd07346">
    <property type="entry name" value="ABC_6TM_exporters"/>
    <property type="match status" value="1"/>
</dbReference>
<reference evidence="12" key="1">
    <citation type="journal article" date="2019" name="Int. J. Syst. Evol. Microbiol.">
        <title>The Global Catalogue of Microorganisms (GCM) 10K type strain sequencing project: providing services to taxonomists for standard genome sequencing and annotation.</title>
        <authorList>
            <consortium name="The Broad Institute Genomics Platform"/>
            <consortium name="The Broad Institute Genome Sequencing Center for Infectious Disease"/>
            <person name="Wu L."/>
            <person name="Ma J."/>
        </authorList>
    </citation>
    <scope>NUCLEOTIDE SEQUENCE [LARGE SCALE GENOMIC DNA]</scope>
    <source>
        <strain evidence="12">JCM 31404</strain>
    </source>
</reference>
<evidence type="ECO:0000256" key="8">
    <source>
        <dbReference type="SAM" id="Phobius"/>
    </source>
</evidence>
<evidence type="ECO:0000256" key="7">
    <source>
        <dbReference type="SAM" id="MobiDB-lite"/>
    </source>
</evidence>
<feature type="domain" description="ABC transporter" evidence="9">
    <location>
        <begin position="360"/>
        <end position="596"/>
    </location>
</feature>
<dbReference type="PROSITE" id="PS50929">
    <property type="entry name" value="ABC_TM1F"/>
    <property type="match status" value="1"/>
</dbReference>
<feature type="transmembrane region" description="Helical" evidence="8">
    <location>
        <begin position="41"/>
        <end position="60"/>
    </location>
</feature>
<dbReference type="GO" id="GO:0005524">
    <property type="term" value="F:ATP binding"/>
    <property type="evidence" value="ECO:0007669"/>
    <property type="project" value="UniProtKB-KW"/>
</dbReference>
<feature type="domain" description="ABC transmembrane type-1" evidence="10">
    <location>
        <begin position="45"/>
        <end position="328"/>
    </location>
</feature>
<sequence length="610" mass="65654">MTASASPSPLQPDAPQPDAPRPERPSTALGVLATYLGPLKWQVMALAALLLTGTALNLSLPQLLRQFVDNAKLGGAADPGLLARLAGLYIALAVGVQVMTAGATYVGARVGWTATNRLRADLMDHLLSLDMREHKERTPGEMIERIDGDVTALSNFFSQFAVRVFGAALLLTGALIMFFREDWRVGLGVTTFTLITLIAMNRVRKLGVEPTRLERESSARLFGFVEERLTGLEDIRSLGAGGHHLNRFLSVQREFFTRSINSWRRRSVVWQLSMLLFAVGYVAVLSTAVGLYAAGTITLGTAFLMYQYMTLVEEPIDQLTQQLQDLQKAGASIGRVSELLALRTAVTGGDTPLPAGPLALDFRDVSFTYAPEDPEARGVLSGVTFHLPAGQTVGLLGRTGSGKTTLTRLISRLYDATAGEITLGGVNITHVPLKELRRRVAVVTQDVQLFQASVRDNLSFFDPTVTDAQVEAALHEVGLGLWLSRLEQGVRTPLPTGSLSAGEAQLLAFARVMLRDPSVIILDEPSSRLDPATEALLTAAMTRLLSGRTAIIIAHRLDTVARADRILVLGGGEVLEDGPRADLARDPSSHYAALLRAGTLSEDAPEGVLA</sequence>
<dbReference type="InterPro" id="IPR003593">
    <property type="entry name" value="AAA+_ATPase"/>
</dbReference>
<feature type="compositionally biased region" description="Pro residues" evidence="7">
    <location>
        <begin position="9"/>
        <end position="19"/>
    </location>
</feature>
<dbReference type="Pfam" id="PF00005">
    <property type="entry name" value="ABC_tran"/>
    <property type="match status" value="1"/>
</dbReference>
<dbReference type="Proteomes" id="UP000634308">
    <property type="component" value="Unassembled WGS sequence"/>
</dbReference>
<comment type="subcellular location">
    <subcellularLocation>
        <location evidence="1">Cell membrane</location>
        <topology evidence="1">Multi-pass membrane protein</topology>
    </subcellularLocation>
</comment>
<evidence type="ECO:0000259" key="9">
    <source>
        <dbReference type="PROSITE" id="PS50893"/>
    </source>
</evidence>
<dbReference type="InterPro" id="IPR036640">
    <property type="entry name" value="ABC1_TM_sf"/>
</dbReference>
<dbReference type="InterPro" id="IPR003439">
    <property type="entry name" value="ABC_transporter-like_ATP-bd"/>
</dbReference>
<dbReference type="InterPro" id="IPR011527">
    <property type="entry name" value="ABC1_TM_dom"/>
</dbReference>
<dbReference type="PROSITE" id="PS00211">
    <property type="entry name" value="ABC_TRANSPORTER_1"/>
    <property type="match status" value="1"/>
</dbReference>
<evidence type="ECO:0000256" key="6">
    <source>
        <dbReference type="ARBA" id="ARBA00023136"/>
    </source>
</evidence>
<dbReference type="PANTHER" id="PTHR43394">
    <property type="entry name" value="ATP-DEPENDENT PERMEASE MDL1, MITOCHONDRIAL"/>
    <property type="match status" value="1"/>
</dbReference>
<dbReference type="Gene3D" id="1.20.1560.10">
    <property type="entry name" value="ABC transporter type 1, transmembrane domain"/>
    <property type="match status" value="1"/>
</dbReference>